<dbReference type="Proteomes" id="UP000590749">
    <property type="component" value="Unassembled WGS sequence"/>
</dbReference>
<evidence type="ECO:0000313" key="3">
    <source>
        <dbReference type="Proteomes" id="UP000590749"/>
    </source>
</evidence>
<evidence type="ECO:0000259" key="1">
    <source>
        <dbReference type="Pfam" id="PF01726"/>
    </source>
</evidence>
<dbReference type="GO" id="GO:0004252">
    <property type="term" value="F:serine-type endopeptidase activity"/>
    <property type="evidence" value="ECO:0007669"/>
    <property type="project" value="InterPro"/>
</dbReference>
<dbReference type="SUPFAM" id="SSF46785">
    <property type="entry name" value="Winged helix' DNA-binding domain"/>
    <property type="match status" value="1"/>
</dbReference>
<dbReference type="Pfam" id="PF01726">
    <property type="entry name" value="LexA_DNA_bind"/>
    <property type="match status" value="1"/>
</dbReference>
<dbReference type="Gene3D" id="1.10.10.10">
    <property type="entry name" value="Winged helix-like DNA-binding domain superfamily/Winged helix DNA-binding domain"/>
    <property type="match status" value="1"/>
</dbReference>
<comment type="caution">
    <text evidence="2">The sequence shown here is derived from an EMBL/GenBank/DDBJ whole genome shotgun (WGS) entry which is preliminary data.</text>
</comment>
<organism evidence="2 3">
    <name type="scientific">Actinoplanes campanulatus</name>
    <dbReference type="NCBI Taxonomy" id="113559"/>
    <lineage>
        <taxon>Bacteria</taxon>
        <taxon>Bacillati</taxon>
        <taxon>Actinomycetota</taxon>
        <taxon>Actinomycetes</taxon>
        <taxon>Micromonosporales</taxon>
        <taxon>Micromonosporaceae</taxon>
        <taxon>Actinoplanes</taxon>
    </lineage>
</organism>
<dbReference type="EMBL" id="JACHXF010000017">
    <property type="protein sequence ID" value="MBB3098950.1"/>
    <property type="molecule type" value="Genomic_DNA"/>
</dbReference>
<reference evidence="2 3" key="1">
    <citation type="submission" date="2020-08" db="EMBL/GenBank/DDBJ databases">
        <title>Genomic Encyclopedia of Type Strains, Phase III (KMG-III): the genomes of soil and plant-associated and newly described type strains.</title>
        <authorList>
            <person name="Whitman W."/>
        </authorList>
    </citation>
    <scope>NUCLEOTIDE SEQUENCE [LARGE SCALE GENOMIC DNA]</scope>
    <source>
        <strain evidence="2 3">CECT 3287</strain>
    </source>
</reference>
<evidence type="ECO:0000313" key="2">
    <source>
        <dbReference type="EMBL" id="MBB3098950.1"/>
    </source>
</evidence>
<name>A0A7W5FHZ4_9ACTN</name>
<dbReference type="GO" id="GO:0006508">
    <property type="term" value="P:proteolysis"/>
    <property type="evidence" value="ECO:0007669"/>
    <property type="project" value="InterPro"/>
</dbReference>
<dbReference type="RefSeq" id="WP_183225039.1">
    <property type="nucleotide sequence ID" value="NZ_BMPW01000020.1"/>
</dbReference>
<gene>
    <name evidence="2" type="ORF">FHR83_006656</name>
</gene>
<feature type="domain" description="LexA repressor DNA-binding" evidence="1">
    <location>
        <begin position="8"/>
        <end position="69"/>
    </location>
</feature>
<protein>
    <submittedName>
        <fullName evidence="2">SOS-response transcriptional repressor LexA</fullName>
    </submittedName>
</protein>
<proteinExistence type="predicted"/>
<dbReference type="InterPro" id="IPR036390">
    <property type="entry name" value="WH_DNA-bd_sf"/>
</dbReference>
<sequence>MTAVVLVPLTPVQQRVLAEIRGFVDEYGYAPTLRELAARCGRGPSTVAYQLQQLEEKGRIRRYPKIPRALVVLDVAGGS</sequence>
<dbReference type="AlphaFoldDB" id="A0A7W5FHZ4"/>
<keyword evidence="3" id="KW-1185">Reference proteome</keyword>
<accession>A0A7W5FHZ4</accession>
<dbReference type="InterPro" id="IPR006199">
    <property type="entry name" value="LexA_DNA-bd_dom"/>
</dbReference>
<dbReference type="InterPro" id="IPR036388">
    <property type="entry name" value="WH-like_DNA-bd_sf"/>
</dbReference>